<evidence type="ECO:0000313" key="2">
    <source>
        <dbReference type="EMBL" id="TGX42399.1"/>
    </source>
</evidence>
<proteinExistence type="predicted"/>
<feature type="transmembrane region" description="Helical" evidence="1">
    <location>
        <begin position="105"/>
        <end position="131"/>
    </location>
</feature>
<comment type="caution">
    <text evidence="2">The sequence shown here is derived from an EMBL/GenBank/DDBJ whole genome shotgun (WGS) entry which is preliminary data.</text>
</comment>
<feature type="transmembrane region" description="Helical" evidence="1">
    <location>
        <begin position="75"/>
        <end position="99"/>
    </location>
</feature>
<keyword evidence="3" id="KW-1185">Reference proteome</keyword>
<dbReference type="EMBL" id="SRXU01000004">
    <property type="protein sequence ID" value="TGX42399.1"/>
    <property type="molecule type" value="Genomic_DNA"/>
</dbReference>
<dbReference type="Pfam" id="PF11026">
    <property type="entry name" value="DUF2721"/>
    <property type="match status" value="1"/>
</dbReference>
<reference evidence="2 3" key="1">
    <citation type="submission" date="2019-04" db="EMBL/GenBank/DDBJ databases">
        <title>Sphingomonas psychrotolerans sp. nov., isolated from soil in the Tianshan Mountains, Xinjiang, China.</title>
        <authorList>
            <person name="Luo Y."/>
            <person name="Sheng H."/>
        </authorList>
    </citation>
    <scope>NUCLEOTIDE SEQUENCE [LARGE SCALE GENOMIC DNA]</scope>
    <source>
        <strain evidence="2 3">KIS18-15</strain>
    </source>
</reference>
<evidence type="ECO:0000313" key="3">
    <source>
        <dbReference type="Proteomes" id="UP000309848"/>
    </source>
</evidence>
<evidence type="ECO:0000256" key="1">
    <source>
        <dbReference type="SAM" id="Phobius"/>
    </source>
</evidence>
<keyword evidence="1" id="KW-0472">Membrane</keyword>
<keyword evidence="1" id="KW-1133">Transmembrane helix</keyword>
<dbReference type="AlphaFoldDB" id="A0A4S1WH91"/>
<dbReference type="InterPro" id="IPR021279">
    <property type="entry name" value="DUF2721"/>
</dbReference>
<gene>
    <name evidence="2" type="ORF">E5A74_11175</name>
</gene>
<organism evidence="2 3">
    <name type="scientific">Sphingomonas naasensis</name>
    <dbReference type="NCBI Taxonomy" id="1344951"/>
    <lineage>
        <taxon>Bacteria</taxon>
        <taxon>Pseudomonadati</taxon>
        <taxon>Pseudomonadota</taxon>
        <taxon>Alphaproteobacteria</taxon>
        <taxon>Sphingomonadales</taxon>
        <taxon>Sphingomonadaceae</taxon>
        <taxon>Sphingomonas</taxon>
    </lineage>
</organism>
<sequence>MEGPYLSTVADTIQSAIAPVFLLAGIGAILNVMVGRLARIVDRARTLEEIHPRSTGPEHDRHVWELRLIDKRISVINMAIFLCVSSALSTCFVVALMFVSRLFGLHVGAIVAVAFVVTMLLLMTCLIYFLIEVRMSLGAIHVREELLELDRLGPRHRRVEPAE</sequence>
<protein>
    <submittedName>
        <fullName evidence="2">DUF2721 domain-containing protein</fullName>
    </submittedName>
</protein>
<accession>A0A4S1WH91</accession>
<keyword evidence="1" id="KW-0812">Transmembrane</keyword>
<dbReference type="OrthoDB" id="5396182at2"/>
<dbReference type="Proteomes" id="UP000309848">
    <property type="component" value="Unassembled WGS sequence"/>
</dbReference>
<dbReference type="RefSeq" id="WP_135984865.1">
    <property type="nucleotide sequence ID" value="NZ_JAASQM010000004.1"/>
</dbReference>
<name>A0A4S1WH91_9SPHN</name>
<feature type="transmembrane region" description="Helical" evidence="1">
    <location>
        <begin position="12"/>
        <end position="34"/>
    </location>
</feature>